<evidence type="ECO:0008006" key="3">
    <source>
        <dbReference type="Google" id="ProtNLM"/>
    </source>
</evidence>
<keyword evidence="2" id="KW-1185">Reference proteome</keyword>
<dbReference type="EMBL" id="LNQR01000018">
    <property type="protein sequence ID" value="KWT92906.1"/>
    <property type="molecule type" value="Genomic_DNA"/>
</dbReference>
<organism evidence="1 2">
    <name type="scientific">Candidatus Magnetominusculus xianensis</name>
    <dbReference type="NCBI Taxonomy" id="1748249"/>
    <lineage>
        <taxon>Bacteria</taxon>
        <taxon>Pseudomonadati</taxon>
        <taxon>Nitrospirota</taxon>
        <taxon>Nitrospiria</taxon>
        <taxon>Nitrospirales</taxon>
        <taxon>Nitrospiraceae</taxon>
        <taxon>Candidatus Magnetominusculus</taxon>
    </lineage>
</organism>
<proteinExistence type="predicted"/>
<sequence>MPITTDMLKYISIVVLILTLMCCAGMSVEPKSAAVGTGAIWSPDPKIIDKMREECWNVNPFLLIPQKAAQCCIDIMKGVGAPPEAVAFSSAMLKNRTDTFCYMSSFRKISIVDMANIVCPFKDDSTSDMVLLNGQPAIVWINDLNNLNKIDLFSEPEYGKMLRRHNEALLWPFTSGLTGVKKLPGGGERYMFNFRLLNGCEGCPLSGTMTVAYDFSADGHFMGVTLIELVTAE</sequence>
<protein>
    <recommendedName>
        <fullName evidence="3">Secreted protein</fullName>
    </recommendedName>
</protein>
<reference evidence="1 2" key="1">
    <citation type="submission" date="2015-11" db="EMBL/GenBank/DDBJ databases">
        <authorList>
            <person name="Lin W."/>
        </authorList>
    </citation>
    <scope>NUCLEOTIDE SEQUENCE [LARGE SCALE GENOMIC DNA]</scope>
    <source>
        <strain evidence="1 2">HCH-1</strain>
    </source>
</reference>
<evidence type="ECO:0000313" key="1">
    <source>
        <dbReference type="EMBL" id="KWT92906.1"/>
    </source>
</evidence>
<accession>A0ABR5SKS6</accession>
<gene>
    <name evidence="1" type="ORF">ASN18_0341</name>
</gene>
<dbReference type="Proteomes" id="UP000060487">
    <property type="component" value="Unassembled WGS sequence"/>
</dbReference>
<name>A0ABR5SKS6_9BACT</name>
<evidence type="ECO:0000313" key="2">
    <source>
        <dbReference type="Proteomes" id="UP000060487"/>
    </source>
</evidence>
<comment type="caution">
    <text evidence="1">The sequence shown here is derived from an EMBL/GenBank/DDBJ whole genome shotgun (WGS) entry which is preliminary data.</text>
</comment>